<dbReference type="Gene3D" id="1.20.58.320">
    <property type="entry name" value="TPR-like"/>
    <property type="match status" value="1"/>
</dbReference>
<comment type="caution">
    <text evidence="1">The sequence shown here is derived from an EMBL/GenBank/DDBJ whole genome shotgun (WGS) entry which is preliminary data.</text>
</comment>
<dbReference type="Proteomes" id="UP001174908">
    <property type="component" value="Unassembled WGS sequence"/>
</dbReference>
<organism evidence="1 2">
    <name type="scientific">Variovorax dokdonensis</name>
    <dbReference type="NCBI Taxonomy" id="344883"/>
    <lineage>
        <taxon>Bacteria</taxon>
        <taxon>Pseudomonadati</taxon>
        <taxon>Pseudomonadota</taxon>
        <taxon>Betaproteobacteria</taxon>
        <taxon>Burkholderiales</taxon>
        <taxon>Comamonadaceae</taxon>
        <taxon>Variovorax</taxon>
    </lineage>
</organism>
<keyword evidence="2" id="KW-1185">Reference proteome</keyword>
<evidence type="ECO:0000313" key="1">
    <source>
        <dbReference type="EMBL" id="MDM0046294.1"/>
    </source>
</evidence>
<dbReference type="Pfam" id="PF06041">
    <property type="entry name" value="DUF924"/>
    <property type="match status" value="1"/>
</dbReference>
<reference evidence="1" key="1">
    <citation type="submission" date="2023-06" db="EMBL/GenBank/DDBJ databases">
        <authorList>
            <person name="Jiang Y."/>
            <person name="Liu Q."/>
        </authorList>
    </citation>
    <scope>NUCLEOTIDE SEQUENCE</scope>
    <source>
        <strain evidence="1">CGMCC 1.12089</strain>
    </source>
</reference>
<dbReference type="EMBL" id="JASZYV010000003">
    <property type="protein sequence ID" value="MDM0046294.1"/>
    <property type="molecule type" value="Genomic_DNA"/>
</dbReference>
<protein>
    <submittedName>
        <fullName evidence="1">DUF924 family protein</fullName>
    </submittedName>
</protein>
<proteinExistence type="predicted"/>
<evidence type="ECO:0000313" key="2">
    <source>
        <dbReference type="Proteomes" id="UP001174908"/>
    </source>
</evidence>
<dbReference type="RefSeq" id="WP_286661376.1">
    <property type="nucleotide sequence ID" value="NZ_JASZYV010000003.1"/>
</dbReference>
<sequence>MPDTQTQRDPQAILDFWRQAGPEKWFRKDDAFDADFKSRFEAAHHAAARGELDAWMNEPNGALALVLLLDQLPRNAWRGSGHMFATDGKARQVARHAVESGLDRQIEDVQLRAFFYLPFMHSEELSDLDRCVALCGTIPTDNLKFAEHHRDIIRRFGRFPHRNAALGRESTPEEQRFLAEGGFSG</sequence>
<accession>A0ABT7NEC1</accession>
<dbReference type="InterPro" id="IPR010323">
    <property type="entry name" value="DUF924"/>
</dbReference>
<dbReference type="SUPFAM" id="SSF48452">
    <property type="entry name" value="TPR-like"/>
    <property type="match status" value="1"/>
</dbReference>
<name>A0ABT7NEC1_9BURK</name>
<dbReference type="InterPro" id="IPR011990">
    <property type="entry name" value="TPR-like_helical_dom_sf"/>
</dbReference>
<gene>
    <name evidence="1" type="ORF">QTH91_17510</name>
</gene>
<dbReference type="Gene3D" id="1.25.40.10">
    <property type="entry name" value="Tetratricopeptide repeat domain"/>
    <property type="match status" value="1"/>
</dbReference>